<keyword evidence="3" id="KW-1185">Reference proteome</keyword>
<evidence type="ECO:0000313" key="3">
    <source>
        <dbReference type="Proteomes" id="UP000079169"/>
    </source>
</evidence>
<name>A0A3Q0IK21_DIACI</name>
<evidence type="ECO:0000256" key="1">
    <source>
        <dbReference type="SAM" id="MobiDB-lite"/>
    </source>
</evidence>
<dbReference type="STRING" id="121845.A0A3Q0IK21"/>
<keyword evidence="2" id="KW-0732">Signal</keyword>
<dbReference type="KEGG" id="dci:103505426"/>
<evidence type="ECO:0000313" key="4">
    <source>
        <dbReference type="RefSeq" id="XP_026676574.1"/>
    </source>
</evidence>
<dbReference type="RefSeq" id="XP_026676574.1">
    <property type="nucleotide sequence ID" value="XM_026820773.1"/>
</dbReference>
<feature type="region of interest" description="Disordered" evidence="1">
    <location>
        <begin position="134"/>
        <end position="153"/>
    </location>
</feature>
<evidence type="ECO:0000256" key="2">
    <source>
        <dbReference type="SAM" id="SignalP"/>
    </source>
</evidence>
<dbReference type="AlphaFoldDB" id="A0A3Q0IK21"/>
<feature type="chain" id="PRO_5018136582" evidence="2">
    <location>
        <begin position="20"/>
        <end position="153"/>
    </location>
</feature>
<protein>
    <submittedName>
        <fullName evidence="4">DNA-directed RNA polymerase II subunit 1-like</fullName>
    </submittedName>
</protein>
<dbReference type="Proteomes" id="UP000079169">
    <property type="component" value="Unplaced"/>
</dbReference>
<sequence>MQPFIIVASVASLIALASSYPTHGKWSSSYGWGISSPSYASGYSKWSPSYDYSPKVWASSPAVYPVATSYSHSKFYPSYKKGWSPSYSSGYYPSSHYSSGYSPSYSSSYSHSSHGYPSYSSGYSAGWPSSYSSHGSSWPSSYSSGYSNAWDWD</sequence>
<feature type="compositionally biased region" description="Low complexity" evidence="1">
    <location>
        <begin position="134"/>
        <end position="147"/>
    </location>
</feature>
<dbReference type="GeneID" id="103505426"/>
<accession>A0A3Q0IK21</accession>
<organism evidence="3 4">
    <name type="scientific">Diaphorina citri</name>
    <name type="common">Asian citrus psyllid</name>
    <dbReference type="NCBI Taxonomy" id="121845"/>
    <lineage>
        <taxon>Eukaryota</taxon>
        <taxon>Metazoa</taxon>
        <taxon>Ecdysozoa</taxon>
        <taxon>Arthropoda</taxon>
        <taxon>Hexapoda</taxon>
        <taxon>Insecta</taxon>
        <taxon>Pterygota</taxon>
        <taxon>Neoptera</taxon>
        <taxon>Paraneoptera</taxon>
        <taxon>Hemiptera</taxon>
        <taxon>Sternorrhyncha</taxon>
        <taxon>Psylloidea</taxon>
        <taxon>Psyllidae</taxon>
        <taxon>Diaphorininae</taxon>
        <taxon>Diaphorina</taxon>
    </lineage>
</organism>
<feature type="signal peptide" evidence="2">
    <location>
        <begin position="1"/>
        <end position="19"/>
    </location>
</feature>
<gene>
    <name evidence="4" type="primary">LOC103505426</name>
</gene>
<reference evidence="4" key="1">
    <citation type="submission" date="2025-08" db="UniProtKB">
        <authorList>
            <consortium name="RefSeq"/>
        </authorList>
    </citation>
    <scope>IDENTIFICATION</scope>
</reference>
<proteinExistence type="predicted"/>
<dbReference type="PaxDb" id="121845-A0A3Q0IK21"/>